<dbReference type="InterPro" id="IPR033985">
    <property type="entry name" value="SusD-like_N"/>
</dbReference>
<evidence type="ECO:0000313" key="9">
    <source>
        <dbReference type="Proteomes" id="UP000625283"/>
    </source>
</evidence>
<dbReference type="EMBL" id="JAERTY010000017">
    <property type="protein sequence ID" value="MBL1411439.1"/>
    <property type="molecule type" value="Genomic_DNA"/>
</dbReference>
<organism evidence="8 9">
    <name type="scientific">Sphingobacterium faecale</name>
    <dbReference type="NCBI Taxonomy" id="2803775"/>
    <lineage>
        <taxon>Bacteria</taxon>
        <taxon>Pseudomonadati</taxon>
        <taxon>Bacteroidota</taxon>
        <taxon>Sphingobacteriia</taxon>
        <taxon>Sphingobacteriales</taxon>
        <taxon>Sphingobacteriaceae</taxon>
        <taxon>Sphingobacterium</taxon>
    </lineage>
</organism>
<dbReference type="Pfam" id="PF14322">
    <property type="entry name" value="SusD-like_3"/>
    <property type="match status" value="1"/>
</dbReference>
<reference evidence="8 9" key="1">
    <citation type="submission" date="2021-01" db="EMBL/GenBank/DDBJ databases">
        <title>C459-1 draft genome sequence.</title>
        <authorList>
            <person name="Zhang X.-F."/>
        </authorList>
    </citation>
    <scope>NUCLEOTIDE SEQUENCE [LARGE SCALE GENOMIC DNA]</scope>
    <source>
        <strain evidence="9">C459-1</strain>
    </source>
</reference>
<evidence type="ECO:0000259" key="6">
    <source>
        <dbReference type="Pfam" id="PF07980"/>
    </source>
</evidence>
<keyword evidence="5" id="KW-0998">Cell outer membrane</keyword>
<dbReference type="InterPro" id="IPR011990">
    <property type="entry name" value="TPR-like_helical_dom_sf"/>
</dbReference>
<dbReference type="InterPro" id="IPR012944">
    <property type="entry name" value="SusD_RagB_dom"/>
</dbReference>
<evidence type="ECO:0000256" key="5">
    <source>
        <dbReference type="ARBA" id="ARBA00023237"/>
    </source>
</evidence>
<comment type="subcellular location">
    <subcellularLocation>
        <location evidence="1">Cell outer membrane</location>
    </subcellularLocation>
</comment>
<accession>A0ABS1R9Q6</accession>
<dbReference type="Gene3D" id="1.25.40.390">
    <property type="match status" value="1"/>
</dbReference>
<keyword evidence="3" id="KW-0732">Signal</keyword>
<evidence type="ECO:0000256" key="4">
    <source>
        <dbReference type="ARBA" id="ARBA00023136"/>
    </source>
</evidence>
<dbReference type="SUPFAM" id="SSF48452">
    <property type="entry name" value="TPR-like"/>
    <property type="match status" value="1"/>
</dbReference>
<evidence type="ECO:0000256" key="1">
    <source>
        <dbReference type="ARBA" id="ARBA00004442"/>
    </source>
</evidence>
<comment type="caution">
    <text evidence="8">The sequence shown here is derived from an EMBL/GenBank/DDBJ whole genome shotgun (WGS) entry which is preliminary data.</text>
</comment>
<feature type="domain" description="SusD-like N-terminal" evidence="7">
    <location>
        <begin position="86"/>
        <end position="227"/>
    </location>
</feature>
<evidence type="ECO:0000259" key="7">
    <source>
        <dbReference type="Pfam" id="PF14322"/>
    </source>
</evidence>
<proteinExistence type="inferred from homology"/>
<evidence type="ECO:0000313" key="8">
    <source>
        <dbReference type="EMBL" id="MBL1411439.1"/>
    </source>
</evidence>
<feature type="domain" description="RagB/SusD" evidence="6">
    <location>
        <begin position="360"/>
        <end position="491"/>
    </location>
</feature>
<evidence type="ECO:0000256" key="2">
    <source>
        <dbReference type="ARBA" id="ARBA00006275"/>
    </source>
</evidence>
<dbReference type="Proteomes" id="UP000625283">
    <property type="component" value="Unassembled WGS sequence"/>
</dbReference>
<name>A0ABS1R9Q6_9SPHI</name>
<evidence type="ECO:0000256" key="3">
    <source>
        <dbReference type="ARBA" id="ARBA00022729"/>
    </source>
</evidence>
<protein>
    <submittedName>
        <fullName evidence="8">RagB/SusD family nutrient uptake outer membrane protein</fullName>
    </submittedName>
</protein>
<sequence>MLALVALASASCKKLLEEIPEYELVGENAIVDQSTALNALNGTYAFLKYEPLASGTYTYAFSFEFAVNAAQMAGLLGGGRRSTFDESLRYHSVVPSDNNLPAFYRQAYRIVNAANNVIHYTQLIPASKINDPVRKQILAEAHFLRGFGHLWLLKYYGYHWDVSSEYGIVVRKEPTNLGNLITGRSNVADSYQAIIQDFEHCIENTAGPSASVFQVSNSTAKAYLAEVLTMRQAPEDLSRIITLADEIIAAGDYKLETTFAEVFNPSNDYKQGRELMFSRALNQEALADILTSTGFFSYRVFHNAVGSGGVVYYPSDNTGDHYITLLEQDERYVHTWDSVTVTIGNPPEMKHNLSFVKVWRANANCPSYLMRLAQVYLMKAEAMLNTNAPVKDVLAILNIFRERSGNVLYVESQFAGVDGRHTLREALVNEYVLELGVENASEFLAMVRNKDQGGSRMIGRFNIHFSTDASLALPIPHDEVVLNKGAVIQNPLVLE</sequence>
<keyword evidence="9" id="KW-1185">Reference proteome</keyword>
<dbReference type="Pfam" id="PF07980">
    <property type="entry name" value="SusD_RagB"/>
    <property type="match status" value="1"/>
</dbReference>
<comment type="similarity">
    <text evidence="2">Belongs to the SusD family.</text>
</comment>
<keyword evidence="4" id="KW-0472">Membrane</keyword>
<gene>
    <name evidence="8" type="ORF">JKG61_21960</name>
</gene>